<evidence type="ECO:0000313" key="2">
    <source>
        <dbReference type="EMBL" id="CAE6768371.1"/>
    </source>
</evidence>
<dbReference type="Gene3D" id="1.10.260.40">
    <property type="entry name" value="lambda repressor-like DNA-binding domains"/>
    <property type="match status" value="1"/>
</dbReference>
<name>A0ABN7LV86_9BACT</name>
<dbReference type="PROSITE" id="PS50943">
    <property type="entry name" value="HTH_CROC1"/>
    <property type="match status" value="1"/>
</dbReference>
<dbReference type="EMBL" id="CAJNBJ010000017">
    <property type="protein sequence ID" value="CAE6768371.1"/>
    <property type="molecule type" value="Genomic_DNA"/>
</dbReference>
<sequence>MKNAKRAKLEAAGWTIGSVKEFLDLSDADAALIDMKLALSRSLRDRRNKQGLSQVQLAERLRSSQSRVAKMEAGDPSVSMDLLVSSLLLLGASSSDLANTIRGEGRSKKGRAA</sequence>
<reference evidence="2 3" key="1">
    <citation type="submission" date="2021-02" db="EMBL/GenBank/DDBJ databases">
        <authorList>
            <person name="Han P."/>
        </authorList>
    </citation>
    <scope>NUCLEOTIDE SEQUENCE [LARGE SCALE GENOMIC DNA]</scope>
    <source>
        <strain evidence="2">Candidatus Nitrospira sp. ZN2</strain>
    </source>
</reference>
<dbReference type="SUPFAM" id="SSF47413">
    <property type="entry name" value="lambda repressor-like DNA-binding domains"/>
    <property type="match status" value="1"/>
</dbReference>
<dbReference type="InterPro" id="IPR001387">
    <property type="entry name" value="Cro/C1-type_HTH"/>
</dbReference>
<organism evidence="2 3">
    <name type="scientific">Nitrospira defluvii</name>
    <dbReference type="NCBI Taxonomy" id="330214"/>
    <lineage>
        <taxon>Bacteria</taxon>
        <taxon>Pseudomonadati</taxon>
        <taxon>Nitrospirota</taxon>
        <taxon>Nitrospiria</taxon>
        <taxon>Nitrospirales</taxon>
        <taxon>Nitrospiraceae</taxon>
        <taxon>Nitrospira</taxon>
    </lineage>
</organism>
<dbReference type="Pfam" id="PF13560">
    <property type="entry name" value="HTH_31"/>
    <property type="match status" value="1"/>
</dbReference>
<dbReference type="InterPro" id="IPR010982">
    <property type="entry name" value="Lambda_DNA-bd_dom_sf"/>
</dbReference>
<comment type="caution">
    <text evidence="2">The sequence shown here is derived from an EMBL/GenBank/DDBJ whole genome shotgun (WGS) entry which is preliminary data.</text>
</comment>
<dbReference type="Proteomes" id="UP000675880">
    <property type="component" value="Unassembled WGS sequence"/>
</dbReference>
<feature type="domain" description="HTH cro/C1-type" evidence="1">
    <location>
        <begin position="43"/>
        <end position="97"/>
    </location>
</feature>
<keyword evidence="3" id="KW-1185">Reference proteome</keyword>
<gene>
    <name evidence="2" type="ORF">NSPZN2_40154</name>
</gene>
<proteinExistence type="predicted"/>
<evidence type="ECO:0000313" key="3">
    <source>
        <dbReference type="Proteomes" id="UP000675880"/>
    </source>
</evidence>
<dbReference type="RefSeq" id="WP_213043021.1">
    <property type="nucleotide sequence ID" value="NZ_CAJNBJ010000017.1"/>
</dbReference>
<dbReference type="SMART" id="SM00530">
    <property type="entry name" value="HTH_XRE"/>
    <property type="match status" value="1"/>
</dbReference>
<evidence type="ECO:0000259" key="1">
    <source>
        <dbReference type="PROSITE" id="PS50943"/>
    </source>
</evidence>
<protein>
    <submittedName>
        <fullName evidence="2">HTH-type transcriptional regulator</fullName>
    </submittedName>
</protein>
<accession>A0ABN7LV86</accession>
<dbReference type="CDD" id="cd00093">
    <property type="entry name" value="HTH_XRE"/>
    <property type="match status" value="1"/>
</dbReference>